<proteinExistence type="predicted"/>
<name>T1H2N3_MEGSC</name>
<dbReference type="EMBL" id="CAQQ02028071">
    <property type="status" value="NOT_ANNOTATED_CDS"/>
    <property type="molecule type" value="Genomic_DNA"/>
</dbReference>
<reference evidence="1" key="2">
    <citation type="submission" date="2015-06" db="UniProtKB">
        <authorList>
            <consortium name="EnsemblMetazoa"/>
        </authorList>
    </citation>
    <scope>IDENTIFICATION</scope>
</reference>
<reference evidence="2" key="1">
    <citation type="submission" date="2013-02" db="EMBL/GenBank/DDBJ databases">
        <authorList>
            <person name="Hughes D."/>
        </authorList>
    </citation>
    <scope>NUCLEOTIDE SEQUENCE</scope>
    <source>
        <strain>Durham</strain>
        <strain evidence="2">NC isolate 2 -- Noor lab</strain>
    </source>
</reference>
<dbReference type="Proteomes" id="UP000015102">
    <property type="component" value="Unassembled WGS sequence"/>
</dbReference>
<evidence type="ECO:0000313" key="2">
    <source>
        <dbReference type="Proteomes" id="UP000015102"/>
    </source>
</evidence>
<dbReference type="AlphaFoldDB" id="T1H2N3"/>
<protein>
    <submittedName>
        <fullName evidence="1">Uncharacterized protein</fullName>
    </submittedName>
</protein>
<evidence type="ECO:0000313" key="1">
    <source>
        <dbReference type="EnsemblMetazoa" id="MESCA010486-PA"/>
    </source>
</evidence>
<accession>T1H2N3</accession>
<dbReference type="EMBL" id="CAQQ02028072">
    <property type="status" value="NOT_ANNOTATED_CDS"/>
    <property type="molecule type" value="Genomic_DNA"/>
</dbReference>
<sequence>MEPPKWYVQKPGTRYASNILDVRFVRGANIDSDYNLVRAVGYPPQRNQPIHSPENGLKVTKLTINRINM</sequence>
<organism evidence="1 2">
    <name type="scientific">Megaselia scalaris</name>
    <name type="common">Humpbacked fly</name>
    <name type="synonym">Phora scalaris</name>
    <dbReference type="NCBI Taxonomy" id="36166"/>
    <lineage>
        <taxon>Eukaryota</taxon>
        <taxon>Metazoa</taxon>
        <taxon>Ecdysozoa</taxon>
        <taxon>Arthropoda</taxon>
        <taxon>Hexapoda</taxon>
        <taxon>Insecta</taxon>
        <taxon>Pterygota</taxon>
        <taxon>Neoptera</taxon>
        <taxon>Endopterygota</taxon>
        <taxon>Diptera</taxon>
        <taxon>Brachycera</taxon>
        <taxon>Muscomorpha</taxon>
        <taxon>Platypezoidea</taxon>
        <taxon>Phoridae</taxon>
        <taxon>Megaseliini</taxon>
        <taxon>Megaselia</taxon>
    </lineage>
</organism>
<dbReference type="HOGENOM" id="CLU_2778776_0_0_1"/>
<keyword evidence="2" id="KW-1185">Reference proteome</keyword>
<dbReference type="EnsemblMetazoa" id="MESCA010486-RA">
    <property type="protein sequence ID" value="MESCA010486-PA"/>
    <property type="gene ID" value="MESCA010486"/>
</dbReference>